<dbReference type="AlphaFoldDB" id="A0A2W7J9E7"/>
<accession>A0A2W7J9E7</accession>
<keyword evidence="6" id="KW-1185">Reference proteome</keyword>
<dbReference type="SUPFAM" id="SSF51621">
    <property type="entry name" value="Phosphoenolpyruvate/pyruvate domain"/>
    <property type="match status" value="1"/>
</dbReference>
<sequence length="282" mass="29365">MFLLIDLLFCLTEHLTQVNANHRERPMPSTEDTFRTRLARGDRLVGSFIKTPTLHATEILGSIGFDFVVVDEEHSPFDRAATDAALFAARATGTAGLVRVPSPAAHHLLSVLDCGAAGVLVPHVASAALAAQVAAACRYRAGKRGYSGSVRSAGYGGGKMWDYIGAADAATTVVAQIEDPEALDEIDAIAATPGIDALFIGRGDLTAALGAPTNDAPPIRDAVERIAAAAKRAGKPVMVFVGSMKEAEWLAGIGATAFVYASDQGFMKSAASKALADMRALA</sequence>
<dbReference type="Proteomes" id="UP000249688">
    <property type="component" value="Unassembled WGS sequence"/>
</dbReference>
<evidence type="ECO:0000256" key="1">
    <source>
        <dbReference type="ARBA" id="ARBA00005568"/>
    </source>
</evidence>
<dbReference type="GO" id="GO:0005737">
    <property type="term" value="C:cytoplasm"/>
    <property type="evidence" value="ECO:0007669"/>
    <property type="project" value="TreeGrafter"/>
</dbReference>
<keyword evidence="3" id="KW-0456">Lyase</keyword>
<dbReference type="GO" id="GO:0016832">
    <property type="term" value="F:aldehyde-lyase activity"/>
    <property type="evidence" value="ECO:0007669"/>
    <property type="project" value="TreeGrafter"/>
</dbReference>
<dbReference type="EMBL" id="QKYU01000004">
    <property type="protein sequence ID" value="PZW48622.1"/>
    <property type="molecule type" value="Genomic_DNA"/>
</dbReference>
<evidence type="ECO:0000256" key="2">
    <source>
        <dbReference type="ARBA" id="ARBA00022723"/>
    </source>
</evidence>
<gene>
    <name evidence="5" type="ORF">C8P66_10436</name>
</gene>
<keyword evidence="2" id="KW-0479">Metal-binding</keyword>
<evidence type="ECO:0000313" key="5">
    <source>
        <dbReference type="EMBL" id="PZW48622.1"/>
    </source>
</evidence>
<comment type="caution">
    <text evidence="5">The sequence shown here is derived from an EMBL/GenBank/DDBJ whole genome shotgun (WGS) entry which is preliminary data.</text>
</comment>
<feature type="domain" description="HpcH/HpaI aldolase/citrate lyase" evidence="4">
    <location>
        <begin position="48"/>
        <end position="257"/>
    </location>
</feature>
<dbReference type="PANTHER" id="PTHR30502:SF0">
    <property type="entry name" value="PHOSPHOENOLPYRUVATE CARBOXYLASE FAMILY PROTEIN"/>
    <property type="match status" value="1"/>
</dbReference>
<dbReference type="GO" id="GO:0046872">
    <property type="term" value="F:metal ion binding"/>
    <property type="evidence" value="ECO:0007669"/>
    <property type="project" value="UniProtKB-KW"/>
</dbReference>
<organism evidence="5 6">
    <name type="scientific">Humitalea rosea</name>
    <dbReference type="NCBI Taxonomy" id="990373"/>
    <lineage>
        <taxon>Bacteria</taxon>
        <taxon>Pseudomonadati</taxon>
        <taxon>Pseudomonadota</taxon>
        <taxon>Alphaproteobacteria</taxon>
        <taxon>Acetobacterales</taxon>
        <taxon>Roseomonadaceae</taxon>
        <taxon>Humitalea</taxon>
    </lineage>
</organism>
<dbReference type="PANTHER" id="PTHR30502">
    <property type="entry name" value="2-KETO-3-DEOXY-L-RHAMNONATE ALDOLASE"/>
    <property type="match status" value="1"/>
</dbReference>
<comment type="similarity">
    <text evidence="1">Belongs to the HpcH/HpaI aldolase family.</text>
</comment>
<evidence type="ECO:0000313" key="6">
    <source>
        <dbReference type="Proteomes" id="UP000249688"/>
    </source>
</evidence>
<dbReference type="InterPro" id="IPR050251">
    <property type="entry name" value="HpcH-HpaI_aldolase"/>
</dbReference>
<evidence type="ECO:0000256" key="3">
    <source>
        <dbReference type="ARBA" id="ARBA00023239"/>
    </source>
</evidence>
<evidence type="ECO:0000259" key="4">
    <source>
        <dbReference type="Pfam" id="PF03328"/>
    </source>
</evidence>
<protein>
    <submittedName>
        <fullName evidence="5">2-keto-3-deoxy-L-rhamnonate aldolase RhmA</fullName>
    </submittedName>
</protein>
<dbReference type="InterPro" id="IPR005000">
    <property type="entry name" value="Aldolase/citrate-lyase_domain"/>
</dbReference>
<dbReference type="Pfam" id="PF03328">
    <property type="entry name" value="HpcH_HpaI"/>
    <property type="match status" value="1"/>
</dbReference>
<dbReference type="Gene3D" id="3.20.20.60">
    <property type="entry name" value="Phosphoenolpyruvate-binding domains"/>
    <property type="match status" value="1"/>
</dbReference>
<dbReference type="InterPro" id="IPR015813">
    <property type="entry name" value="Pyrv/PenolPyrv_kinase-like_dom"/>
</dbReference>
<dbReference type="InterPro" id="IPR040442">
    <property type="entry name" value="Pyrv_kinase-like_dom_sf"/>
</dbReference>
<proteinExistence type="inferred from homology"/>
<name>A0A2W7J9E7_9PROT</name>
<reference evidence="5 6" key="1">
    <citation type="submission" date="2018-06" db="EMBL/GenBank/DDBJ databases">
        <title>Genomic Encyclopedia of Archaeal and Bacterial Type Strains, Phase II (KMG-II): from individual species to whole genera.</title>
        <authorList>
            <person name="Goeker M."/>
        </authorList>
    </citation>
    <scope>NUCLEOTIDE SEQUENCE [LARGE SCALE GENOMIC DNA]</scope>
    <source>
        <strain evidence="5 6">DSM 24525</strain>
    </source>
</reference>